<protein>
    <submittedName>
        <fullName evidence="2">Alcohol-forming fatty acyl-CoA reductase-like</fullName>
    </submittedName>
</protein>
<dbReference type="PANTHER" id="PTHR11011:SF99">
    <property type="entry name" value="FATTY ACYL-COA REDUCTASE 3"/>
    <property type="match status" value="1"/>
</dbReference>
<reference evidence="2" key="2">
    <citation type="submission" date="2025-08" db="UniProtKB">
        <authorList>
            <consortium name="RefSeq"/>
        </authorList>
    </citation>
    <scope>IDENTIFICATION</scope>
    <source>
        <tissue evidence="2">Leaf</tissue>
    </source>
</reference>
<dbReference type="GeneID" id="110785309"/>
<evidence type="ECO:0000313" key="1">
    <source>
        <dbReference type="Proteomes" id="UP000813463"/>
    </source>
</evidence>
<organism evidence="1 2">
    <name type="scientific">Spinacia oleracea</name>
    <name type="common">Spinach</name>
    <dbReference type="NCBI Taxonomy" id="3562"/>
    <lineage>
        <taxon>Eukaryota</taxon>
        <taxon>Viridiplantae</taxon>
        <taxon>Streptophyta</taxon>
        <taxon>Embryophyta</taxon>
        <taxon>Tracheophyta</taxon>
        <taxon>Spermatophyta</taxon>
        <taxon>Magnoliopsida</taxon>
        <taxon>eudicotyledons</taxon>
        <taxon>Gunneridae</taxon>
        <taxon>Pentapetalae</taxon>
        <taxon>Caryophyllales</taxon>
        <taxon>Chenopodiaceae</taxon>
        <taxon>Chenopodioideae</taxon>
        <taxon>Anserineae</taxon>
        <taxon>Spinacia</taxon>
    </lineage>
</organism>
<name>A0ABM3R1Y8_SPIOL</name>
<evidence type="ECO:0000313" key="2">
    <source>
        <dbReference type="RefSeq" id="XP_056689617.1"/>
    </source>
</evidence>
<accession>A0ABM3R1Y8</accession>
<proteinExistence type="predicted"/>
<dbReference type="PANTHER" id="PTHR11011">
    <property type="entry name" value="MALE STERILITY PROTEIN 2-RELATED"/>
    <property type="match status" value="1"/>
</dbReference>
<dbReference type="RefSeq" id="XP_056689617.1">
    <property type="nucleotide sequence ID" value="XM_056833639.1"/>
</dbReference>
<keyword evidence="1" id="KW-1185">Reference proteome</keyword>
<reference evidence="1" key="1">
    <citation type="journal article" date="2021" name="Nat. Commun.">
        <title>Genomic analyses provide insights into spinach domestication and the genetic basis of agronomic traits.</title>
        <authorList>
            <person name="Cai X."/>
            <person name="Sun X."/>
            <person name="Xu C."/>
            <person name="Sun H."/>
            <person name="Wang X."/>
            <person name="Ge C."/>
            <person name="Zhang Z."/>
            <person name="Wang Q."/>
            <person name="Fei Z."/>
            <person name="Jiao C."/>
            <person name="Wang Q."/>
        </authorList>
    </citation>
    <scope>NUCLEOTIDE SEQUENCE [LARGE SCALE GENOMIC DNA]</scope>
    <source>
        <strain evidence="1">cv. Varoflay</strain>
    </source>
</reference>
<gene>
    <name evidence="2" type="primary">LOC110785309</name>
</gene>
<sequence length="104" mass="12030">MVHANQPGNLRIYHVGSSVKHPTTLASLHELVYQYFKRHPWINKDGKPVIVGRVRVLDSMASFKGYLTLHYLVPLKALELANIAFCQYFKGTLVEQRRKINKIR</sequence>
<dbReference type="Proteomes" id="UP000813463">
    <property type="component" value="Chromosome 6"/>
</dbReference>
<dbReference type="InterPro" id="IPR026055">
    <property type="entry name" value="FAR"/>
</dbReference>